<proteinExistence type="predicted"/>
<accession>A0A2K3PE01</accession>
<name>A0A2K3PE01_TRIPR</name>
<comment type="caution">
    <text evidence="1">The sequence shown here is derived from an EMBL/GenBank/DDBJ whole genome shotgun (WGS) entry which is preliminary data.</text>
</comment>
<dbReference type="AlphaFoldDB" id="A0A2K3PE01"/>
<evidence type="ECO:0000313" key="2">
    <source>
        <dbReference type="Proteomes" id="UP000236291"/>
    </source>
</evidence>
<dbReference type="EMBL" id="ASHM01006123">
    <property type="protein sequence ID" value="PNY13511.1"/>
    <property type="molecule type" value="Genomic_DNA"/>
</dbReference>
<evidence type="ECO:0000313" key="1">
    <source>
        <dbReference type="EMBL" id="PNY13511.1"/>
    </source>
</evidence>
<organism evidence="1 2">
    <name type="scientific">Trifolium pratense</name>
    <name type="common">Red clover</name>
    <dbReference type="NCBI Taxonomy" id="57577"/>
    <lineage>
        <taxon>Eukaryota</taxon>
        <taxon>Viridiplantae</taxon>
        <taxon>Streptophyta</taxon>
        <taxon>Embryophyta</taxon>
        <taxon>Tracheophyta</taxon>
        <taxon>Spermatophyta</taxon>
        <taxon>Magnoliopsida</taxon>
        <taxon>eudicotyledons</taxon>
        <taxon>Gunneridae</taxon>
        <taxon>Pentapetalae</taxon>
        <taxon>rosids</taxon>
        <taxon>fabids</taxon>
        <taxon>Fabales</taxon>
        <taxon>Fabaceae</taxon>
        <taxon>Papilionoideae</taxon>
        <taxon>50 kb inversion clade</taxon>
        <taxon>NPAAA clade</taxon>
        <taxon>Hologalegina</taxon>
        <taxon>IRL clade</taxon>
        <taxon>Trifolieae</taxon>
        <taxon>Trifolium</taxon>
    </lineage>
</organism>
<protein>
    <submittedName>
        <fullName evidence="1">Uncharacterized protein</fullName>
    </submittedName>
</protein>
<sequence>MVVEANNINHGKEMPETLRRDCIYDDELLGFEKDPMNTTKKMKAQYPFQDIDLGDGSVKRLTCINAKINSGLKTKMIELVKEFKDCFAWDYNEMPRFSRKW</sequence>
<dbReference type="Proteomes" id="UP000236291">
    <property type="component" value="Unassembled WGS sequence"/>
</dbReference>
<reference evidence="1 2" key="2">
    <citation type="journal article" date="2017" name="Front. Plant Sci.">
        <title>Gene Classification and Mining of Molecular Markers Useful in Red Clover (Trifolium pratense) Breeding.</title>
        <authorList>
            <person name="Istvanek J."/>
            <person name="Dluhosova J."/>
            <person name="Dluhos P."/>
            <person name="Patkova L."/>
            <person name="Nedelnik J."/>
            <person name="Repkova J."/>
        </authorList>
    </citation>
    <scope>NUCLEOTIDE SEQUENCE [LARGE SCALE GENOMIC DNA]</scope>
    <source>
        <strain evidence="2">cv. Tatra</strain>
        <tissue evidence="1">Young leaves</tissue>
    </source>
</reference>
<gene>
    <name evidence="1" type="ORF">L195_g010167</name>
</gene>
<reference evidence="1 2" key="1">
    <citation type="journal article" date="2014" name="Am. J. Bot.">
        <title>Genome assembly and annotation for red clover (Trifolium pratense; Fabaceae).</title>
        <authorList>
            <person name="Istvanek J."/>
            <person name="Jaros M."/>
            <person name="Krenek A."/>
            <person name="Repkova J."/>
        </authorList>
    </citation>
    <scope>NUCLEOTIDE SEQUENCE [LARGE SCALE GENOMIC DNA]</scope>
    <source>
        <strain evidence="2">cv. Tatra</strain>
        <tissue evidence="1">Young leaves</tissue>
    </source>
</reference>